<dbReference type="GO" id="GO:0004672">
    <property type="term" value="F:protein kinase activity"/>
    <property type="evidence" value="ECO:0007669"/>
    <property type="project" value="InterPro"/>
</dbReference>
<dbReference type="Proteomes" id="UP001249851">
    <property type="component" value="Unassembled WGS sequence"/>
</dbReference>
<evidence type="ECO:0000256" key="2">
    <source>
        <dbReference type="ARBA" id="ARBA00022759"/>
    </source>
</evidence>
<evidence type="ECO:0000313" key="8">
    <source>
        <dbReference type="EMBL" id="KAK2548478.1"/>
    </source>
</evidence>
<dbReference type="InterPro" id="IPR017441">
    <property type="entry name" value="Protein_kinase_ATP_BS"/>
</dbReference>
<dbReference type="PANTHER" id="PTHR47526:SF3">
    <property type="entry name" value="PHD-TYPE DOMAIN-CONTAINING PROTEIN"/>
    <property type="match status" value="1"/>
</dbReference>
<sequence length="578" mass="65414">MSAAGDNLKEKSAFVWRKNSAKERTTMQNKRRKRKRKARSAKKENQKKRVLALENEKLRTTRSLMAKNERFPYLARKYYAKWKTLHRVEQSQQKDESKWVESSKQAHFNLSHRKDTDLSANQPLMHVNRSHLSHVKDPSSSADQPLLLGGGVFGVCYKMYYRGMSVAVKQFNKHLSSQFDVIKEASLIKQLDHPCFPFVYGICIESQPYLLVLQFCNVEGRAYTFHRALKSYLVVKNSRVAAQQQWERTDVSSVKSAEASCVGALKISTSGPSSKDSQRSSSSYAHVPSLVDLEKLKDWKKSLDGVPLVMEESVVKEIHLLPNHKDIWAVRGSCNPSFPTDNEVSKVMYLVLETSTNKPVYSYCTCTVGLRGDYSHIGALMFVLRDIVAEGKQQLPSDPTCTDLPCSWSDPKGAKVEPVLVEDIKFYKAKFGMEPPCKKVKPSPAVTEKHYAATHELPHTMEADDIKIVYSHEIEVITDEENTESMISPTKNHPASLHDILSKAESIMDRIRMDDEKAREIEECTRDQSQSSMWFAHRAPRITASKCKRALMKETTSPSKAVCTGICLGLGLPYNNGK</sequence>
<feature type="binding site" evidence="5">
    <location>
        <position position="169"/>
    </location>
    <ligand>
        <name>ATP</name>
        <dbReference type="ChEBI" id="CHEBI:30616"/>
    </ligand>
</feature>
<reference evidence="8" key="1">
    <citation type="journal article" date="2023" name="G3 (Bethesda)">
        <title>Whole genome assembly and annotation of the endangered Caribbean coral Acropora cervicornis.</title>
        <authorList>
            <person name="Selwyn J.D."/>
            <person name="Vollmer S.V."/>
        </authorList>
    </citation>
    <scope>NUCLEOTIDE SEQUENCE</scope>
    <source>
        <strain evidence="8">K2</strain>
    </source>
</reference>
<keyword evidence="1" id="KW-0540">Nuclease</keyword>
<keyword evidence="5" id="KW-0547">Nucleotide-binding</keyword>
<proteinExistence type="predicted"/>
<protein>
    <recommendedName>
        <fullName evidence="7">Serine-threonine/tyrosine-protein kinase catalytic domain-containing protein</fullName>
    </recommendedName>
</protein>
<dbReference type="InterPro" id="IPR011009">
    <property type="entry name" value="Kinase-like_dom_sf"/>
</dbReference>
<name>A0AAD9USP2_ACRCE</name>
<feature type="domain" description="Serine-threonine/tyrosine-protein kinase catalytic" evidence="7">
    <location>
        <begin position="148"/>
        <end position="218"/>
    </location>
</feature>
<dbReference type="PANTHER" id="PTHR47526">
    <property type="entry name" value="ATP-DEPENDENT DNA HELICASE"/>
    <property type="match status" value="1"/>
</dbReference>
<dbReference type="AlphaFoldDB" id="A0AAD9USP2"/>
<dbReference type="GO" id="GO:0005524">
    <property type="term" value="F:ATP binding"/>
    <property type="evidence" value="ECO:0007669"/>
    <property type="project" value="UniProtKB-UniRule"/>
</dbReference>
<dbReference type="Pfam" id="PF01771">
    <property type="entry name" value="Viral_alk_exo"/>
    <property type="match status" value="1"/>
</dbReference>
<accession>A0AAD9USP2</accession>
<keyword evidence="5" id="KW-0067">ATP-binding</keyword>
<dbReference type="Gene3D" id="3.30.200.20">
    <property type="entry name" value="Phosphorylase Kinase, domain 1"/>
    <property type="match status" value="1"/>
</dbReference>
<comment type="caution">
    <text evidence="8">The sequence shown here is derived from an EMBL/GenBank/DDBJ whole genome shotgun (WGS) entry which is preliminary data.</text>
</comment>
<dbReference type="SUPFAM" id="SSF56112">
    <property type="entry name" value="Protein kinase-like (PK-like)"/>
    <property type="match status" value="1"/>
</dbReference>
<dbReference type="GO" id="GO:0004527">
    <property type="term" value="F:exonuclease activity"/>
    <property type="evidence" value="ECO:0007669"/>
    <property type="project" value="UniProtKB-KW"/>
</dbReference>
<keyword evidence="4" id="KW-0269">Exonuclease</keyword>
<feature type="compositionally biased region" description="Basic residues" evidence="6">
    <location>
        <begin position="29"/>
        <end position="49"/>
    </location>
</feature>
<dbReference type="EMBL" id="JARQWQ010000145">
    <property type="protein sequence ID" value="KAK2548478.1"/>
    <property type="molecule type" value="Genomic_DNA"/>
</dbReference>
<dbReference type="Pfam" id="PF07714">
    <property type="entry name" value="PK_Tyr_Ser-Thr"/>
    <property type="match status" value="1"/>
</dbReference>
<keyword evidence="9" id="KW-1185">Reference proteome</keyword>
<evidence type="ECO:0000256" key="3">
    <source>
        <dbReference type="ARBA" id="ARBA00022801"/>
    </source>
</evidence>
<evidence type="ECO:0000256" key="5">
    <source>
        <dbReference type="PROSITE-ProRule" id="PRU10141"/>
    </source>
</evidence>
<dbReference type="PROSITE" id="PS00107">
    <property type="entry name" value="PROTEIN_KINASE_ATP"/>
    <property type="match status" value="1"/>
</dbReference>
<feature type="region of interest" description="Disordered" evidence="6">
    <location>
        <begin position="1"/>
        <end position="49"/>
    </location>
</feature>
<evidence type="ECO:0000259" key="7">
    <source>
        <dbReference type="Pfam" id="PF07714"/>
    </source>
</evidence>
<dbReference type="InterPro" id="IPR034720">
    <property type="entry name" value="Viral_alk_exo"/>
</dbReference>
<dbReference type="InterPro" id="IPR001245">
    <property type="entry name" value="Ser-Thr/Tyr_kinase_cat_dom"/>
</dbReference>
<evidence type="ECO:0000256" key="4">
    <source>
        <dbReference type="ARBA" id="ARBA00022839"/>
    </source>
</evidence>
<evidence type="ECO:0000256" key="1">
    <source>
        <dbReference type="ARBA" id="ARBA00022722"/>
    </source>
</evidence>
<keyword evidence="3" id="KW-0378">Hydrolase</keyword>
<evidence type="ECO:0000256" key="6">
    <source>
        <dbReference type="SAM" id="MobiDB-lite"/>
    </source>
</evidence>
<reference evidence="8" key="2">
    <citation type="journal article" date="2023" name="Science">
        <title>Genomic signatures of disease resistance in endangered staghorn corals.</title>
        <authorList>
            <person name="Vollmer S.V."/>
            <person name="Selwyn J.D."/>
            <person name="Despard B.A."/>
            <person name="Roesel C.L."/>
        </authorList>
    </citation>
    <scope>NUCLEOTIDE SEQUENCE</scope>
    <source>
        <strain evidence="8">K2</strain>
    </source>
</reference>
<dbReference type="GO" id="GO:0004519">
    <property type="term" value="F:endonuclease activity"/>
    <property type="evidence" value="ECO:0007669"/>
    <property type="project" value="UniProtKB-KW"/>
</dbReference>
<evidence type="ECO:0000313" key="9">
    <source>
        <dbReference type="Proteomes" id="UP001249851"/>
    </source>
</evidence>
<gene>
    <name evidence="8" type="ORF">P5673_031259</name>
</gene>
<organism evidence="8 9">
    <name type="scientific">Acropora cervicornis</name>
    <name type="common">Staghorn coral</name>
    <dbReference type="NCBI Taxonomy" id="6130"/>
    <lineage>
        <taxon>Eukaryota</taxon>
        <taxon>Metazoa</taxon>
        <taxon>Cnidaria</taxon>
        <taxon>Anthozoa</taxon>
        <taxon>Hexacorallia</taxon>
        <taxon>Scleractinia</taxon>
        <taxon>Astrocoeniina</taxon>
        <taxon>Acroporidae</taxon>
        <taxon>Acropora</taxon>
    </lineage>
</organism>
<keyword evidence="2" id="KW-0255">Endonuclease</keyword>